<reference evidence="1 2" key="1">
    <citation type="submission" date="2014-04" db="EMBL/GenBank/DDBJ databases">
        <title>A comprehensive comparison of genomes of Erythrobacter spp. strains.</title>
        <authorList>
            <person name="Zheng Q."/>
        </authorList>
    </citation>
    <scope>NUCLEOTIDE SEQUENCE [LARGE SCALE GENOMIC DNA]</scope>
    <source>
        <strain evidence="1 2">DSM 6997</strain>
    </source>
</reference>
<accession>A0A074M024</accession>
<dbReference type="EMBL" id="JMIW01000012">
    <property type="protein sequence ID" value="KEO86744.1"/>
    <property type="molecule type" value="Genomic_DNA"/>
</dbReference>
<organism evidence="1 2">
    <name type="scientific">Erythrobacter longus</name>
    <dbReference type="NCBI Taxonomy" id="1044"/>
    <lineage>
        <taxon>Bacteria</taxon>
        <taxon>Pseudomonadati</taxon>
        <taxon>Pseudomonadota</taxon>
        <taxon>Alphaproteobacteria</taxon>
        <taxon>Sphingomonadales</taxon>
        <taxon>Erythrobacteraceae</taxon>
        <taxon>Erythrobacter/Porphyrobacter group</taxon>
        <taxon>Erythrobacter</taxon>
    </lineage>
</organism>
<dbReference type="AlphaFoldDB" id="A0A074M024"/>
<evidence type="ECO:0000313" key="2">
    <source>
        <dbReference type="Proteomes" id="UP000027647"/>
    </source>
</evidence>
<gene>
    <name evidence="1" type="ORF">EH31_06570</name>
</gene>
<name>A0A074M024_ERYLO</name>
<proteinExistence type="predicted"/>
<protein>
    <submittedName>
        <fullName evidence="1">Uncharacterized protein</fullName>
    </submittedName>
</protein>
<evidence type="ECO:0000313" key="1">
    <source>
        <dbReference type="EMBL" id="KEO86744.1"/>
    </source>
</evidence>
<comment type="caution">
    <text evidence="1">The sequence shown here is derived from an EMBL/GenBank/DDBJ whole genome shotgun (WGS) entry which is preliminary data.</text>
</comment>
<sequence>MLAIEDHPDYPKWSDALDQLVAARDAMNEAKACGHTAELPRLQAELERAFAYYNKVSDEIVD</sequence>
<dbReference type="Proteomes" id="UP000027647">
    <property type="component" value="Unassembled WGS sequence"/>
</dbReference>
<keyword evidence="2" id="KW-1185">Reference proteome</keyword>